<dbReference type="CDD" id="cd01127">
    <property type="entry name" value="TrwB_TraG_TraD_VirD4"/>
    <property type="match status" value="1"/>
</dbReference>
<dbReference type="InterPro" id="IPR003688">
    <property type="entry name" value="TraG/VirD4"/>
</dbReference>
<protein>
    <submittedName>
        <fullName evidence="9">VirD4-like conjugal transfer protein, CD1115 family</fullName>
    </submittedName>
</protein>
<keyword evidence="6 8" id="KW-0472">Membrane</keyword>
<evidence type="ECO:0000256" key="1">
    <source>
        <dbReference type="ARBA" id="ARBA00004651"/>
    </source>
</evidence>
<evidence type="ECO:0000256" key="7">
    <source>
        <dbReference type="SAM" id="MobiDB-lite"/>
    </source>
</evidence>
<dbReference type="NCBIfam" id="NF045973">
    <property type="entry name" value="conju_CD1115"/>
    <property type="match status" value="1"/>
</dbReference>
<feature type="region of interest" description="Disordered" evidence="7">
    <location>
        <begin position="700"/>
        <end position="728"/>
    </location>
</feature>
<gene>
    <name evidence="9" type="ORF">ACFYKX_25530</name>
</gene>
<dbReference type="RefSeq" id="WP_389364883.1">
    <property type="nucleotide sequence ID" value="NZ_JBIACK010000021.1"/>
</dbReference>
<evidence type="ECO:0000256" key="4">
    <source>
        <dbReference type="ARBA" id="ARBA00022692"/>
    </source>
</evidence>
<dbReference type="InterPro" id="IPR051539">
    <property type="entry name" value="T4SS-coupling_protein"/>
</dbReference>
<evidence type="ECO:0000256" key="2">
    <source>
        <dbReference type="ARBA" id="ARBA00008806"/>
    </source>
</evidence>
<dbReference type="Gene3D" id="3.40.50.300">
    <property type="entry name" value="P-loop containing nucleotide triphosphate hydrolases"/>
    <property type="match status" value="2"/>
</dbReference>
<name>A0ABW6KM82_9BACI</name>
<dbReference type="PANTHER" id="PTHR37937:SF1">
    <property type="entry name" value="CONJUGATIVE TRANSFER: DNA TRANSPORT"/>
    <property type="match status" value="1"/>
</dbReference>
<dbReference type="EMBL" id="JBIACK010000021">
    <property type="protein sequence ID" value="MFE8703938.1"/>
    <property type="molecule type" value="Genomic_DNA"/>
</dbReference>
<dbReference type="Pfam" id="PF02534">
    <property type="entry name" value="T4SS-DNA_transf"/>
    <property type="match status" value="1"/>
</dbReference>
<sequence>MKVGRTGFALKSLIVIFLGFMVNYLSGYLIAYSQYLTFYKIKGLELINDEFIKKPLVAFDVLVLGGNSSKEVFIEINRIYSEPMFHVIFLCFYGYFVFSYFSKSKSMEKKDASDYGSHGSSRWATKKEIKPLMNEDEGFILGELNGSTVVHPKGKDTKGNDKTKLNQNVATFGGAGTGKTAGYAIPNILNNADNVGESMIITDPKGELYNKTSGYLRLKGYDILCFNLLDMTRSLRYNPLDYVTNTEEALSLANMIISNTEGKNNSGDSMWKNAEMAYFAALMMYLKETMPKELQTVKSVLQLGTRIGADEETLDDMFSGLPDDSEALEMYNIFRLAQDKTRAGILIGFGVRLKLWVSKNVANLTAASDFNLNQLGERKTALYLLIPDSNSTFDLIPALMIDQAFNELYKQAGRNDTERLTVDVRCFLDELANIAAINDFERKVSTMRSRGISVVPIFQSVTQFKNRYDQDRWSEILASSDTIVFLGTQDKLTAKYFSEKLGNTTLLINSLSESSNDRGNSESKSHNVIGRTLMTPDELERMGEDKVIIFQRGRYPMLLDKHFYFKQSQWANIPKVNWYSEIEPRRDPKLHVINPLAMKVVAAGEEIDVEEQAPEDSGGYISELLNDEKPVETVLDSHIQTSTIVTASINPELDNIEHPNPIETNKPVISNQDYEETEPSFSDGFDIETSEIQYEEIDINVEPNTEEDSPYDDNDYLSSLMEEDEYKH</sequence>
<feature type="transmembrane region" description="Helical" evidence="8">
    <location>
        <begin position="12"/>
        <end position="31"/>
    </location>
</feature>
<comment type="similarity">
    <text evidence="2">Belongs to the VirD4/TraG family.</text>
</comment>
<organism evidence="9 10">
    <name type="scientific">Cytobacillus spartinae</name>
    <dbReference type="NCBI Taxonomy" id="3299023"/>
    <lineage>
        <taxon>Bacteria</taxon>
        <taxon>Bacillati</taxon>
        <taxon>Bacillota</taxon>
        <taxon>Bacilli</taxon>
        <taxon>Bacillales</taxon>
        <taxon>Bacillaceae</taxon>
        <taxon>Cytobacillus</taxon>
    </lineage>
</organism>
<comment type="subcellular location">
    <subcellularLocation>
        <location evidence="1">Cell membrane</location>
        <topology evidence="1">Multi-pass membrane protein</topology>
    </subcellularLocation>
</comment>
<keyword evidence="10" id="KW-1185">Reference proteome</keyword>
<proteinExistence type="inferred from homology"/>
<evidence type="ECO:0000256" key="5">
    <source>
        <dbReference type="ARBA" id="ARBA00022989"/>
    </source>
</evidence>
<keyword evidence="5 8" id="KW-1133">Transmembrane helix</keyword>
<accession>A0ABW6KM82</accession>
<dbReference type="Proteomes" id="UP001601059">
    <property type="component" value="Unassembled WGS sequence"/>
</dbReference>
<evidence type="ECO:0000256" key="8">
    <source>
        <dbReference type="SAM" id="Phobius"/>
    </source>
</evidence>
<evidence type="ECO:0000313" key="9">
    <source>
        <dbReference type="EMBL" id="MFE8703938.1"/>
    </source>
</evidence>
<evidence type="ECO:0000256" key="6">
    <source>
        <dbReference type="ARBA" id="ARBA00023136"/>
    </source>
</evidence>
<dbReference type="InterPro" id="IPR027417">
    <property type="entry name" value="P-loop_NTPase"/>
</dbReference>
<keyword evidence="3" id="KW-1003">Cell membrane</keyword>
<keyword evidence="4 8" id="KW-0812">Transmembrane</keyword>
<evidence type="ECO:0000256" key="3">
    <source>
        <dbReference type="ARBA" id="ARBA00022475"/>
    </source>
</evidence>
<reference evidence="9 10" key="1">
    <citation type="submission" date="2024-08" db="EMBL/GenBank/DDBJ databases">
        <title>Two novel Cytobacillus novel species.</title>
        <authorList>
            <person name="Liu G."/>
        </authorList>
    </citation>
    <scope>NUCLEOTIDE SEQUENCE [LARGE SCALE GENOMIC DNA]</scope>
    <source>
        <strain evidence="9 10">FJAT-54145</strain>
    </source>
</reference>
<dbReference type="SUPFAM" id="SSF52540">
    <property type="entry name" value="P-loop containing nucleoside triphosphate hydrolases"/>
    <property type="match status" value="1"/>
</dbReference>
<dbReference type="PANTHER" id="PTHR37937">
    <property type="entry name" value="CONJUGATIVE TRANSFER: DNA TRANSPORT"/>
    <property type="match status" value="1"/>
</dbReference>
<comment type="caution">
    <text evidence="9">The sequence shown here is derived from an EMBL/GenBank/DDBJ whole genome shotgun (WGS) entry which is preliminary data.</text>
</comment>
<evidence type="ECO:0000313" key="10">
    <source>
        <dbReference type="Proteomes" id="UP001601059"/>
    </source>
</evidence>